<dbReference type="EMBL" id="VTUU01000016">
    <property type="protein sequence ID" value="KAA1170595.1"/>
    <property type="molecule type" value="Genomic_DNA"/>
</dbReference>
<sequence>MAHTFYSVRTGKNKNTEGFEFPEFLDLFFRAFQNFREGGYFDEYLGWACVDMGPVQGKVSDVELDILLKVRKQGIWPIESNLPDLGEDDVFDLIEYLFQNVSKPIDGTYHDFANCGMHWETFNKSEGETEFAQSMNELLALYKGSFELSPKGEILHKPEKGFEPIFEADVPSNDDNIKSRVSSAVLRYRRHGSTIDDRRQAVRDLADVLEYLRPQVKSVLTKQDEKDLFNLANNFGIRHHNDQQKTGYDAALWLSWMFYYYLATIHVLLRKLGHESLNQ</sequence>
<gene>
    <name evidence="2" type="ORF">FWJ25_18855</name>
</gene>
<keyword evidence="1" id="KW-1133">Transmembrane helix</keyword>
<protein>
    <submittedName>
        <fullName evidence="2">Uncharacterized protein</fullName>
    </submittedName>
</protein>
<evidence type="ECO:0000313" key="2">
    <source>
        <dbReference type="EMBL" id="KAA1170595.1"/>
    </source>
</evidence>
<keyword evidence="3" id="KW-1185">Reference proteome</keyword>
<comment type="caution">
    <text evidence="2">The sequence shown here is derived from an EMBL/GenBank/DDBJ whole genome shotgun (WGS) entry which is preliminary data.</text>
</comment>
<evidence type="ECO:0000256" key="1">
    <source>
        <dbReference type="SAM" id="Phobius"/>
    </source>
</evidence>
<dbReference type="RefSeq" id="WP_149601814.1">
    <property type="nucleotide sequence ID" value="NZ_VTUU01000016.1"/>
</dbReference>
<organism evidence="2 3">
    <name type="scientific">Marinobacter salinexigens</name>
    <dbReference type="NCBI Taxonomy" id="2919747"/>
    <lineage>
        <taxon>Bacteria</taxon>
        <taxon>Pseudomonadati</taxon>
        <taxon>Pseudomonadota</taxon>
        <taxon>Gammaproteobacteria</taxon>
        <taxon>Pseudomonadales</taxon>
        <taxon>Marinobacteraceae</taxon>
        <taxon>Marinobacter</taxon>
    </lineage>
</organism>
<evidence type="ECO:0000313" key="3">
    <source>
        <dbReference type="Proteomes" id="UP000323161"/>
    </source>
</evidence>
<keyword evidence="1" id="KW-0812">Transmembrane</keyword>
<accession>A0A5B0V8R2</accession>
<feature type="transmembrane region" description="Helical" evidence="1">
    <location>
        <begin position="250"/>
        <end position="269"/>
    </location>
</feature>
<name>A0A5B0V8R2_9GAMM</name>
<reference evidence="2 3" key="1">
    <citation type="submission" date="2019-08" db="EMBL/GenBank/DDBJ databases">
        <title>Marinobacter ZYF650 sp. nov., a marine bacterium isolated from seawater of the Mariana trench.</title>
        <authorList>
            <person name="Ahmad W."/>
        </authorList>
    </citation>
    <scope>NUCLEOTIDE SEQUENCE [LARGE SCALE GENOMIC DNA]</scope>
    <source>
        <strain evidence="2 3">ZYF650</strain>
    </source>
</reference>
<keyword evidence="1" id="KW-0472">Membrane</keyword>
<dbReference type="AlphaFoldDB" id="A0A5B0V8R2"/>
<proteinExistence type="predicted"/>
<dbReference type="Proteomes" id="UP000323161">
    <property type="component" value="Unassembled WGS sequence"/>
</dbReference>